<dbReference type="KEGG" id="gog:C1280_23445"/>
<evidence type="ECO:0000313" key="1">
    <source>
        <dbReference type="EMBL" id="AWM39661.1"/>
    </source>
</evidence>
<dbReference type="NCBIfam" id="TIGR02996">
    <property type="entry name" value="rpt_mate_G_obs"/>
    <property type="match status" value="1"/>
</dbReference>
<accession>A0A2Z3H482</accession>
<keyword evidence="2" id="KW-1185">Reference proteome</keyword>
<name>A0A2Z3H482_9BACT</name>
<dbReference type="InterPro" id="IPR014338">
    <property type="entry name" value="CHP02996_rpt-companion-dom"/>
</dbReference>
<evidence type="ECO:0000313" key="2">
    <source>
        <dbReference type="Proteomes" id="UP000245802"/>
    </source>
</evidence>
<dbReference type="Proteomes" id="UP000245802">
    <property type="component" value="Chromosome"/>
</dbReference>
<proteinExistence type="predicted"/>
<gene>
    <name evidence="1" type="ORF">C1280_23445</name>
</gene>
<dbReference type="AlphaFoldDB" id="A0A2Z3H482"/>
<reference evidence="1 2" key="1">
    <citation type="submission" date="2018-01" db="EMBL/GenBank/DDBJ databases">
        <title>G. obscuriglobus.</title>
        <authorList>
            <person name="Franke J."/>
            <person name="Blomberg W."/>
            <person name="Selmecki A."/>
        </authorList>
    </citation>
    <scope>NUCLEOTIDE SEQUENCE [LARGE SCALE GENOMIC DNA]</scope>
    <source>
        <strain evidence="1 2">DSM 5831</strain>
    </source>
</reference>
<organism evidence="1 2">
    <name type="scientific">Gemmata obscuriglobus</name>
    <dbReference type="NCBI Taxonomy" id="114"/>
    <lineage>
        <taxon>Bacteria</taxon>
        <taxon>Pseudomonadati</taxon>
        <taxon>Planctomycetota</taxon>
        <taxon>Planctomycetia</taxon>
        <taxon>Gemmatales</taxon>
        <taxon>Gemmataceae</taxon>
        <taxon>Gemmata</taxon>
    </lineage>
</organism>
<dbReference type="EMBL" id="CP025958">
    <property type="protein sequence ID" value="AWM39661.1"/>
    <property type="molecule type" value="Genomic_DNA"/>
</dbReference>
<sequence>MPRPPLSDEDKQFLRAILAEPAELTAWLAYADWLDEYEERDRSEFLRLEVRFVARGTSQVERHRIATRLETLRPTLDPDWVAIFDRPPIENCDKVFEFRCPKKWEQLQGTDDPNVRHCRSCGEDVFYSQSLAEARTHAQMGRCVAVATGVDRFPGDLDQARPPEGVFMGMIRAHAPEPRAQPDGPKRPWWKFW</sequence>
<protein>
    <submittedName>
        <fullName evidence="1">TIGR02996 domain-containing protein</fullName>
    </submittedName>
</protein>
<dbReference type="OrthoDB" id="288259at2"/>
<dbReference type="RefSeq" id="WP_010036383.1">
    <property type="nucleotide sequence ID" value="NZ_CP025958.1"/>
</dbReference>